<accession>A0A6L2M4V0</accession>
<reference evidence="1" key="1">
    <citation type="journal article" date="2019" name="Sci. Rep.">
        <title>Draft genome of Tanacetum cinerariifolium, the natural source of mosquito coil.</title>
        <authorList>
            <person name="Yamashiro T."/>
            <person name="Shiraishi A."/>
            <person name="Satake H."/>
            <person name="Nakayama K."/>
        </authorList>
    </citation>
    <scope>NUCLEOTIDE SEQUENCE</scope>
</reference>
<comment type="caution">
    <text evidence="1">The sequence shown here is derived from an EMBL/GenBank/DDBJ whole genome shotgun (WGS) entry which is preliminary data.</text>
</comment>
<dbReference type="AlphaFoldDB" id="A0A6L2M4V0"/>
<evidence type="ECO:0000313" key="1">
    <source>
        <dbReference type="EMBL" id="GEU68459.1"/>
    </source>
</evidence>
<name>A0A6L2M4V0_TANCI</name>
<gene>
    <name evidence="1" type="ORF">Tci_040437</name>
</gene>
<sequence>MHSLENQVPRQISAKSIRTIELKNQLLGNDLPENLSPKPFLPLPSVAILSAQRCGRIRLIKIRKHQESRGGKRTFSTTMLERTKASTMQLLLR</sequence>
<proteinExistence type="predicted"/>
<protein>
    <submittedName>
        <fullName evidence="1">Uncharacterized protein</fullName>
    </submittedName>
</protein>
<organism evidence="1">
    <name type="scientific">Tanacetum cinerariifolium</name>
    <name type="common">Dalmatian daisy</name>
    <name type="synonym">Chrysanthemum cinerariifolium</name>
    <dbReference type="NCBI Taxonomy" id="118510"/>
    <lineage>
        <taxon>Eukaryota</taxon>
        <taxon>Viridiplantae</taxon>
        <taxon>Streptophyta</taxon>
        <taxon>Embryophyta</taxon>
        <taxon>Tracheophyta</taxon>
        <taxon>Spermatophyta</taxon>
        <taxon>Magnoliopsida</taxon>
        <taxon>eudicotyledons</taxon>
        <taxon>Gunneridae</taxon>
        <taxon>Pentapetalae</taxon>
        <taxon>asterids</taxon>
        <taxon>campanulids</taxon>
        <taxon>Asterales</taxon>
        <taxon>Asteraceae</taxon>
        <taxon>Asteroideae</taxon>
        <taxon>Anthemideae</taxon>
        <taxon>Anthemidinae</taxon>
        <taxon>Tanacetum</taxon>
    </lineage>
</organism>
<dbReference type="EMBL" id="BKCJ010005755">
    <property type="protein sequence ID" value="GEU68459.1"/>
    <property type="molecule type" value="Genomic_DNA"/>
</dbReference>